<comment type="function">
    <text evidence="17">Peptidoglycan polymerase that is essential for cell division.</text>
</comment>
<name>A0A087AR67_9BIFI</name>
<keyword evidence="4" id="KW-0808">Transferase</keyword>
<evidence type="ECO:0000313" key="21">
    <source>
        <dbReference type="Proteomes" id="UP000029046"/>
    </source>
</evidence>
<evidence type="ECO:0000256" key="11">
    <source>
        <dbReference type="ARBA" id="ARBA00033270"/>
    </source>
</evidence>
<dbReference type="GO" id="GO:0032153">
    <property type="term" value="C:cell division site"/>
    <property type="evidence" value="ECO:0007669"/>
    <property type="project" value="TreeGrafter"/>
</dbReference>
<dbReference type="Proteomes" id="UP000029046">
    <property type="component" value="Unassembled WGS sequence"/>
</dbReference>
<keyword evidence="5 19" id="KW-0812">Transmembrane</keyword>
<dbReference type="PANTHER" id="PTHR30474:SF2">
    <property type="entry name" value="PEPTIDOGLYCAN GLYCOSYLTRANSFERASE FTSW-RELATED"/>
    <property type="match status" value="1"/>
</dbReference>
<organism evidence="20 21">
    <name type="scientific">Bifidobacterium pullorum subsp. gallinarum</name>
    <dbReference type="NCBI Taxonomy" id="78344"/>
    <lineage>
        <taxon>Bacteria</taxon>
        <taxon>Bacillati</taxon>
        <taxon>Actinomycetota</taxon>
        <taxon>Actinomycetes</taxon>
        <taxon>Bifidobacteriales</taxon>
        <taxon>Bifidobacteriaceae</taxon>
        <taxon>Bifidobacterium</taxon>
    </lineage>
</organism>
<evidence type="ECO:0000256" key="7">
    <source>
        <dbReference type="ARBA" id="ARBA00022984"/>
    </source>
</evidence>
<keyword evidence="20" id="KW-0131">Cell cycle</keyword>
<comment type="pathway">
    <text evidence="2">Cell wall biogenesis; peptidoglycan biosynthesis.</text>
</comment>
<evidence type="ECO:0000256" key="1">
    <source>
        <dbReference type="ARBA" id="ARBA00004141"/>
    </source>
</evidence>
<feature type="transmembrane region" description="Helical" evidence="19">
    <location>
        <begin position="379"/>
        <end position="401"/>
    </location>
</feature>
<dbReference type="Pfam" id="PF01098">
    <property type="entry name" value="FTSW_RODA_SPOVE"/>
    <property type="match status" value="1"/>
</dbReference>
<evidence type="ECO:0000256" key="6">
    <source>
        <dbReference type="ARBA" id="ARBA00022960"/>
    </source>
</evidence>
<dbReference type="EC" id="2.4.99.28" evidence="15"/>
<dbReference type="GO" id="GO:0009252">
    <property type="term" value="P:peptidoglycan biosynthetic process"/>
    <property type="evidence" value="ECO:0007669"/>
    <property type="project" value="UniProtKB-KW"/>
</dbReference>
<dbReference type="PANTHER" id="PTHR30474">
    <property type="entry name" value="CELL CYCLE PROTEIN"/>
    <property type="match status" value="1"/>
</dbReference>
<feature type="transmembrane region" description="Helical" evidence="19">
    <location>
        <begin position="152"/>
        <end position="170"/>
    </location>
</feature>
<evidence type="ECO:0000256" key="5">
    <source>
        <dbReference type="ARBA" id="ARBA00022692"/>
    </source>
</evidence>
<keyword evidence="20" id="KW-0132">Cell division</keyword>
<gene>
    <name evidence="20" type="ORF">BIGA_0704</name>
</gene>
<evidence type="ECO:0000256" key="13">
    <source>
        <dbReference type="ARBA" id="ARBA00041185"/>
    </source>
</evidence>
<feature type="transmembrane region" description="Helical" evidence="19">
    <location>
        <begin position="347"/>
        <end position="373"/>
    </location>
</feature>
<feature type="region of interest" description="Disordered" evidence="18">
    <location>
        <begin position="1"/>
        <end position="26"/>
    </location>
</feature>
<evidence type="ECO:0000256" key="3">
    <source>
        <dbReference type="ARBA" id="ARBA00022676"/>
    </source>
</evidence>
<sequence length="414" mass="44304">MPKPRQIRSASSDRSKGTGKPRKREAAEGFQRYTGWRSLLNPLWCYHGFRVAVLALTCFGVIMVFSSSSVDMVSQGASPWRQALSQGMYCVIGLVMAFIAMHVRCPIYRRLGIAGIGFSMVLQALTLTPLGITQYGNTGWIGIPGVFTLQPAEVMKCALCIWLPSAMIAARKRYEREGVKAYLAPGIVYFVCLGLVMLGKDMGTGMIIVAIGIVAFLIGGFPMKWLLAGMAVVGAAAAAFVISSPNRLNRVLAAYTACTGSDAQDVCYQSIHARYAIASGGLLGVGIGNSREKWNYLPAAHNDFIFAIICEETGFIGGALVILLFVVIGWCLIAMALQMRDRYASMVLICIAAWLVGQGLVNIAVVVGLLPVMGVPMPFVSAGGSSLIMCLAAAGAAVSMMREHPQVKAERVKA</sequence>
<proteinExistence type="inferred from homology"/>
<keyword evidence="9 19" id="KW-0472">Membrane</keyword>
<feature type="transmembrane region" description="Helical" evidence="19">
    <location>
        <begin position="205"/>
        <end position="221"/>
    </location>
</feature>
<dbReference type="InterPro" id="IPR018365">
    <property type="entry name" value="Cell_cycle_FtsW-rel_CS"/>
</dbReference>
<dbReference type="GO" id="GO:0015648">
    <property type="term" value="F:lipid-linked peptidoglycan transporter activity"/>
    <property type="evidence" value="ECO:0007669"/>
    <property type="project" value="TreeGrafter"/>
</dbReference>
<evidence type="ECO:0000256" key="2">
    <source>
        <dbReference type="ARBA" id="ARBA00004752"/>
    </source>
</evidence>
<keyword evidence="8 19" id="KW-1133">Transmembrane helix</keyword>
<dbReference type="EMBL" id="JGYX01000002">
    <property type="protein sequence ID" value="KFI61267.1"/>
    <property type="molecule type" value="Genomic_DNA"/>
</dbReference>
<feature type="transmembrane region" description="Helical" evidence="19">
    <location>
        <begin position="315"/>
        <end position="335"/>
    </location>
</feature>
<protein>
    <recommendedName>
        <fullName evidence="13">Probable peptidoglycan glycosyltransferase FtsW</fullName>
        <ecNumber evidence="15">2.4.99.28</ecNumber>
    </recommendedName>
    <alternativeName>
        <fullName evidence="14">Cell division protein FtsW</fullName>
    </alternativeName>
    <alternativeName>
        <fullName evidence="11">Cell wall polymerase</fullName>
    </alternativeName>
    <alternativeName>
        <fullName evidence="10">Peptidoglycan polymerase</fullName>
    </alternativeName>
</protein>
<evidence type="ECO:0000256" key="15">
    <source>
        <dbReference type="ARBA" id="ARBA00044770"/>
    </source>
</evidence>
<evidence type="ECO:0000256" key="12">
    <source>
        <dbReference type="ARBA" id="ARBA00038053"/>
    </source>
</evidence>
<keyword evidence="21" id="KW-1185">Reference proteome</keyword>
<dbReference type="GO" id="GO:0005886">
    <property type="term" value="C:plasma membrane"/>
    <property type="evidence" value="ECO:0007669"/>
    <property type="project" value="TreeGrafter"/>
</dbReference>
<feature type="transmembrane region" description="Helical" evidence="19">
    <location>
        <begin position="226"/>
        <end position="243"/>
    </location>
</feature>
<evidence type="ECO:0000313" key="20">
    <source>
        <dbReference type="EMBL" id="KFI61267.1"/>
    </source>
</evidence>
<dbReference type="OrthoDB" id="9768187at2"/>
<evidence type="ECO:0000256" key="4">
    <source>
        <dbReference type="ARBA" id="ARBA00022679"/>
    </source>
</evidence>
<dbReference type="AlphaFoldDB" id="A0A087AR67"/>
<evidence type="ECO:0000256" key="17">
    <source>
        <dbReference type="ARBA" id="ARBA00049966"/>
    </source>
</evidence>
<dbReference type="GO" id="GO:0008360">
    <property type="term" value="P:regulation of cell shape"/>
    <property type="evidence" value="ECO:0007669"/>
    <property type="project" value="UniProtKB-KW"/>
</dbReference>
<comment type="subcellular location">
    <subcellularLocation>
        <location evidence="1">Membrane</location>
        <topology evidence="1">Multi-pass membrane protein</topology>
    </subcellularLocation>
</comment>
<comment type="similarity">
    <text evidence="12">Belongs to the SEDS family. FtsW subfamily.</text>
</comment>
<feature type="transmembrane region" description="Helical" evidence="19">
    <location>
        <begin position="86"/>
        <end position="104"/>
    </location>
</feature>
<evidence type="ECO:0000256" key="9">
    <source>
        <dbReference type="ARBA" id="ARBA00023136"/>
    </source>
</evidence>
<comment type="catalytic activity">
    <reaction evidence="16">
        <text>[GlcNAc-(1-&gt;4)-Mur2Ac(oyl-L-Ala-gamma-D-Glu-L-Lys-D-Ala-D-Ala)](n)-di-trans,octa-cis-undecaprenyl diphosphate + beta-D-GlcNAc-(1-&gt;4)-Mur2Ac(oyl-L-Ala-gamma-D-Glu-L-Lys-D-Ala-D-Ala)-di-trans,octa-cis-undecaprenyl diphosphate = [GlcNAc-(1-&gt;4)-Mur2Ac(oyl-L-Ala-gamma-D-Glu-L-Lys-D-Ala-D-Ala)](n+1)-di-trans,octa-cis-undecaprenyl diphosphate + di-trans,octa-cis-undecaprenyl diphosphate + H(+)</text>
        <dbReference type="Rhea" id="RHEA:23708"/>
        <dbReference type="Rhea" id="RHEA-COMP:9602"/>
        <dbReference type="Rhea" id="RHEA-COMP:9603"/>
        <dbReference type="ChEBI" id="CHEBI:15378"/>
        <dbReference type="ChEBI" id="CHEBI:58405"/>
        <dbReference type="ChEBI" id="CHEBI:60033"/>
        <dbReference type="ChEBI" id="CHEBI:78435"/>
        <dbReference type="EC" id="2.4.99.28"/>
    </reaction>
</comment>
<evidence type="ECO:0000256" key="10">
    <source>
        <dbReference type="ARBA" id="ARBA00032370"/>
    </source>
</evidence>
<reference evidence="20 21" key="1">
    <citation type="submission" date="2014-03" db="EMBL/GenBank/DDBJ databases">
        <title>Genomics of Bifidobacteria.</title>
        <authorList>
            <person name="Ventura M."/>
            <person name="Milani C."/>
            <person name="Lugli G.A."/>
        </authorList>
    </citation>
    <scope>NUCLEOTIDE SEQUENCE [LARGE SCALE GENOMIC DNA]</scope>
    <source>
        <strain evidence="20 21">LMG 11586</strain>
    </source>
</reference>
<accession>A0A087AR67</accession>
<dbReference type="InterPro" id="IPR001182">
    <property type="entry name" value="FtsW/RodA"/>
</dbReference>
<dbReference type="RefSeq" id="WP_081929400.1">
    <property type="nucleotide sequence ID" value="NZ_JGYX01000002.1"/>
</dbReference>
<dbReference type="eggNOG" id="COG0772">
    <property type="taxonomic scope" value="Bacteria"/>
</dbReference>
<comment type="caution">
    <text evidence="20">The sequence shown here is derived from an EMBL/GenBank/DDBJ whole genome shotgun (WGS) entry which is preliminary data.</text>
</comment>
<evidence type="ECO:0000256" key="19">
    <source>
        <dbReference type="SAM" id="Phobius"/>
    </source>
</evidence>
<evidence type="ECO:0000256" key="14">
    <source>
        <dbReference type="ARBA" id="ARBA00041418"/>
    </source>
</evidence>
<feature type="transmembrane region" description="Helical" evidence="19">
    <location>
        <begin position="43"/>
        <end position="66"/>
    </location>
</feature>
<evidence type="ECO:0000256" key="8">
    <source>
        <dbReference type="ARBA" id="ARBA00022989"/>
    </source>
</evidence>
<dbReference type="GO" id="GO:0051301">
    <property type="term" value="P:cell division"/>
    <property type="evidence" value="ECO:0007669"/>
    <property type="project" value="UniProtKB-KW"/>
</dbReference>
<feature type="transmembrane region" description="Helical" evidence="19">
    <location>
        <begin position="182"/>
        <end position="199"/>
    </location>
</feature>
<evidence type="ECO:0000256" key="18">
    <source>
        <dbReference type="SAM" id="MobiDB-lite"/>
    </source>
</evidence>
<dbReference type="GO" id="GO:0008955">
    <property type="term" value="F:peptidoglycan glycosyltransferase activity"/>
    <property type="evidence" value="ECO:0007669"/>
    <property type="project" value="UniProtKB-EC"/>
</dbReference>
<keyword evidence="3" id="KW-0328">Glycosyltransferase</keyword>
<feature type="transmembrane region" description="Helical" evidence="19">
    <location>
        <begin position="111"/>
        <end position="132"/>
    </location>
</feature>
<evidence type="ECO:0000256" key="16">
    <source>
        <dbReference type="ARBA" id="ARBA00049902"/>
    </source>
</evidence>
<keyword evidence="6" id="KW-0133">Cell shape</keyword>
<dbReference type="PROSITE" id="PS00428">
    <property type="entry name" value="FTSW_RODA_SPOVE"/>
    <property type="match status" value="1"/>
</dbReference>
<keyword evidence="7" id="KW-0573">Peptidoglycan synthesis</keyword>